<gene>
    <name evidence="1" type="primary">STLP5</name>
    <name evidence="1" type="ORF">CR513_10450</name>
</gene>
<dbReference type="GO" id="GO:0009860">
    <property type="term" value="P:pollen tube growth"/>
    <property type="evidence" value="ECO:0007669"/>
    <property type="project" value="InterPro"/>
</dbReference>
<dbReference type="STRING" id="157652.A0A371HSC1"/>
<dbReference type="EMBL" id="QJKJ01001833">
    <property type="protein sequence ID" value="RDY05689.1"/>
    <property type="molecule type" value="Genomic_DNA"/>
</dbReference>
<dbReference type="GO" id="GO:0009846">
    <property type="term" value="P:pollen germination"/>
    <property type="evidence" value="ECO:0007669"/>
    <property type="project" value="InterPro"/>
</dbReference>
<protein>
    <submittedName>
        <fullName evidence="1">Sialyltransferase-like protein 5</fullName>
    </submittedName>
</protein>
<organism evidence="1 2">
    <name type="scientific">Mucuna pruriens</name>
    <name type="common">Velvet bean</name>
    <name type="synonym">Dolichos pruriens</name>
    <dbReference type="NCBI Taxonomy" id="157652"/>
    <lineage>
        <taxon>Eukaryota</taxon>
        <taxon>Viridiplantae</taxon>
        <taxon>Streptophyta</taxon>
        <taxon>Embryophyta</taxon>
        <taxon>Tracheophyta</taxon>
        <taxon>Spermatophyta</taxon>
        <taxon>Magnoliopsida</taxon>
        <taxon>eudicotyledons</taxon>
        <taxon>Gunneridae</taxon>
        <taxon>Pentapetalae</taxon>
        <taxon>rosids</taxon>
        <taxon>fabids</taxon>
        <taxon>Fabales</taxon>
        <taxon>Fabaceae</taxon>
        <taxon>Papilionoideae</taxon>
        <taxon>50 kb inversion clade</taxon>
        <taxon>NPAAA clade</taxon>
        <taxon>indigoferoid/millettioid clade</taxon>
        <taxon>Phaseoleae</taxon>
        <taxon>Mucuna</taxon>
    </lineage>
</organism>
<accession>A0A371HSC1</accession>
<keyword evidence="2" id="KW-1185">Reference proteome</keyword>
<dbReference type="Proteomes" id="UP000257109">
    <property type="component" value="Unassembled WGS sequence"/>
</dbReference>
<dbReference type="AlphaFoldDB" id="A0A371HSC1"/>
<sequence>MQMSIDYNTNDNENILDSSASNHCATTLFSILFFYIQSSCFIDSLSSDRNFKTICILGLGLTAHIIDHCKLIVKYHEGTNNTWYNVQFKKFEPLEYNYDVCETILL</sequence>
<dbReference type="InterPro" id="IPR044782">
    <property type="entry name" value="SIA1/STLP5"/>
</dbReference>
<dbReference type="PANTHER" id="PTHR47486">
    <property type="entry name" value="SIALYLTRANSFERASE-LIKE PROTEIN 1"/>
    <property type="match status" value="1"/>
</dbReference>
<dbReference type="PANTHER" id="PTHR47486:SF1">
    <property type="entry name" value="SIALYLTRANSFERASE-LIKE PROTEIN 1"/>
    <property type="match status" value="1"/>
</dbReference>
<feature type="non-terminal residue" evidence="1">
    <location>
        <position position="1"/>
    </location>
</feature>
<reference evidence="1" key="1">
    <citation type="submission" date="2018-05" db="EMBL/GenBank/DDBJ databases">
        <title>Draft genome of Mucuna pruriens seed.</title>
        <authorList>
            <person name="Nnadi N.E."/>
            <person name="Vos R."/>
            <person name="Hasami M.H."/>
            <person name="Devisetty U.K."/>
            <person name="Aguiy J.C."/>
        </authorList>
    </citation>
    <scope>NUCLEOTIDE SEQUENCE [LARGE SCALE GENOMIC DNA]</scope>
    <source>
        <strain evidence="1">JCA_2017</strain>
    </source>
</reference>
<evidence type="ECO:0000313" key="1">
    <source>
        <dbReference type="EMBL" id="RDY05689.1"/>
    </source>
</evidence>
<comment type="caution">
    <text evidence="1">The sequence shown here is derived from an EMBL/GenBank/DDBJ whole genome shotgun (WGS) entry which is preliminary data.</text>
</comment>
<evidence type="ECO:0000313" key="2">
    <source>
        <dbReference type="Proteomes" id="UP000257109"/>
    </source>
</evidence>
<name>A0A371HSC1_MUCPR</name>
<dbReference type="GO" id="GO:0008373">
    <property type="term" value="F:sialyltransferase activity"/>
    <property type="evidence" value="ECO:0007669"/>
    <property type="project" value="InterPro"/>
</dbReference>
<proteinExistence type="predicted"/>
<dbReference type="OrthoDB" id="1746908at2759"/>